<organism evidence="2 3">
    <name type="scientific">Eiseniibacteriota bacterium</name>
    <dbReference type="NCBI Taxonomy" id="2212470"/>
    <lineage>
        <taxon>Bacteria</taxon>
        <taxon>Candidatus Eiseniibacteriota</taxon>
    </lineage>
</organism>
<evidence type="ECO:0000313" key="3">
    <source>
        <dbReference type="Proteomes" id="UP000316609"/>
    </source>
</evidence>
<sequence>MLQNLSRFGSLLVAFGLFTTLAVAAARPIDSLIGAERAFSALSVAKGMRAAFLTYLADDAVVFRPGPINGKQSWLVRRDVPGVLEWAPEFVELSGAGDLGFSTGPWMYRASANAKEDHGHFVTVWRRNARGAWEVALDCGTSHPRPEHGPREVKVREGPGHAPPDSNAWKRSGFEVGAGMGRGGASIGVGTGAGVSVGSGGLGLGVGLFNAGVRSRADYEYRRTAHEKNQLMAAERTLTWHARKSAWERAFREVSAGDLRTDLDGALPVLGPDAAAAAFQGQPREATWEYRGNGVAKSWDLGYAYGLMIARARGAARPDTGAFAHLWRKDDTGQWRMVIAWESPFSKRK</sequence>
<reference evidence="2 3" key="1">
    <citation type="journal article" date="2019" name="Nat. Microbiol.">
        <title>Mediterranean grassland soil C-N compound turnover is dependent on rainfall and depth, and is mediated by genomically divergent microorganisms.</title>
        <authorList>
            <person name="Diamond S."/>
            <person name="Andeer P.F."/>
            <person name="Li Z."/>
            <person name="Crits-Christoph A."/>
            <person name="Burstein D."/>
            <person name="Anantharaman K."/>
            <person name="Lane K.R."/>
            <person name="Thomas B.C."/>
            <person name="Pan C."/>
            <person name="Northen T.R."/>
            <person name="Banfield J.F."/>
        </authorList>
    </citation>
    <scope>NUCLEOTIDE SEQUENCE [LARGE SCALE GENOMIC DNA]</scope>
    <source>
        <strain evidence="2">WS_8</strain>
    </source>
</reference>
<evidence type="ECO:0000313" key="2">
    <source>
        <dbReference type="EMBL" id="TMQ68363.1"/>
    </source>
</evidence>
<evidence type="ECO:0000256" key="1">
    <source>
        <dbReference type="SAM" id="MobiDB-lite"/>
    </source>
</evidence>
<accession>A0A538TXL1</accession>
<comment type="caution">
    <text evidence="2">The sequence shown here is derived from an EMBL/GenBank/DDBJ whole genome shotgun (WGS) entry which is preliminary data.</text>
</comment>
<dbReference type="EMBL" id="VBOY01000011">
    <property type="protein sequence ID" value="TMQ68363.1"/>
    <property type="molecule type" value="Genomic_DNA"/>
</dbReference>
<feature type="region of interest" description="Disordered" evidence="1">
    <location>
        <begin position="141"/>
        <end position="174"/>
    </location>
</feature>
<proteinExistence type="predicted"/>
<protein>
    <submittedName>
        <fullName evidence="2">Nuclear transport factor 2 family protein</fullName>
    </submittedName>
</protein>
<gene>
    <name evidence="2" type="ORF">E6K78_01515</name>
</gene>
<feature type="compositionally biased region" description="Basic and acidic residues" evidence="1">
    <location>
        <begin position="144"/>
        <end position="159"/>
    </location>
</feature>
<dbReference type="Proteomes" id="UP000316609">
    <property type="component" value="Unassembled WGS sequence"/>
</dbReference>
<name>A0A538TXL1_UNCEI</name>
<dbReference type="AlphaFoldDB" id="A0A538TXL1"/>
<dbReference type="SUPFAM" id="SSF54427">
    <property type="entry name" value="NTF2-like"/>
    <property type="match status" value="1"/>
</dbReference>
<dbReference type="Gene3D" id="3.10.450.50">
    <property type="match status" value="2"/>
</dbReference>
<dbReference type="InterPro" id="IPR032710">
    <property type="entry name" value="NTF2-like_dom_sf"/>
</dbReference>